<proteinExistence type="predicted"/>
<organism evidence="3 4">
    <name type="scientific">Magallana gigas</name>
    <name type="common">Pacific oyster</name>
    <name type="synonym">Crassostrea gigas</name>
    <dbReference type="NCBI Taxonomy" id="29159"/>
    <lineage>
        <taxon>Eukaryota</taxon>
        <taxon>Metazoa</taxon>
        <taxon>Spiralia</taxon>
        <taxon>Lophotrochozoa</taxon>
        <taxon>Mollusca</taxon>
        <taxon>Bivalvia</taxon>
        <taxon>Autobranchia</taxon>
        <taxon>Pteriomorphia</taxon>
        <taxon>Ostreida</taxon>
        <taxon>Ostreoidea</taxon>
        <taxon>Ostreidae</taxon>
        <taxon>Magallana</taxon>
    </lineage>
</organism>
<sequence>MELDISNLKPPTGDTASISSTGRKPKKKSVLSKLVEKKRRSSESGSEVGSCVSLQSSQTQDVTEERMDISGMEQNELNLKEDKNVKTDATSDDKLENFNNNEEGDMSNNANSTRSGLQRGRRVSGSNLRKNPKPAPRLKKPDPDLCDWDPPPPLDADDNESNGIKAPSDATIHRFRALKMANDPKGSLESLKSLPFQPKPPQTPKSEKKGKGKGNSKGEKRNHEAGSSGEEVETKSKSKKQSASYVNLKTGTEKYEKSEEDVYMNDSFNKTANADSDSVQMNSPRGAKASRGPLPPVAPKSQLPPLGDITSTSLKITMKTDPSYSPQKYAEDSRTGDTISQRSLSASCAMLPIAIGEARARTGSRGNISVTSSLVGAPELERYFPDHQLKIWVGSWNMGDIKECKDSLQDFILPVESEVMQDIYAVGTQENNYIKKDWEVLLQATLGPTHVLYHSSSHGSLHLAIFIRRDLIWFCSVPEDEQISTRAVTMVRTKGAVAISFYFFGTSFLFVNCHLTSDDGRLKDRITDYHKITTSLKMPKYAHKDQHSVQGDALSKYDSEHPNFEFLLEGDELNDCIVKDQIFHGFLEGRINFKPTYKFDVNKDVYDTSSKLRIPSYTDRILFKAKKKNSISCHHYDAVMNLRLSDHRPVYGLYEATIKPGRDNIPMAAGHFDRDVYVEANKRWDVKFEKGNKNQKSSSVCAIQTSVRTPPKCQSKQTALAPMEHVIAAKPASVKQLTAHAPFATTLADARRPSATVEQNVSARRRVRVKRAKREGLQKAR</sequence>
<dbReference type="AlphaFoldDB" id="A0A8W8LEV8"/>
<dbReference type="GO" id="GO:0016791">
    <property type="term" value="F:phosphatase activity"/>
    <property type="evidence" value="ECO:0007669"/>
    <property type="project" value="InterPro"/>
</dbReference>
<feature type="compositionally biased region" description="Polar residues" evidence="1">
    <location>
        <begin position="266"/>
        <end position="283"/>
    </location>
</feature>
<dbReference type="InterPro" id="IPR000300">
    <property type="entry name" value="IPPc"/>
</dbReference>
<dbReference type="GO" id="GO:0046856">
    <property type="term" value="P:phosphatidylinositol dephosphorylation"/>
    <property type="evidence" value="ECO:0007669"/>
    <property type="project" value="InterPro"/>
</dbReference>
<evidence type="ECO:0000256" key="1">
    <source>
        <dbReference type="SAM" id="MobiDB-lite"/>
    </source>
</evidence>
<dbReference type="PANTHER" id="PTHR47039:SF1">
    <property type="entry name" value="INOSITOL POLYPHOSPHATE 5-PHOSPHATASE E"/>
    <property type="match status" value="1"/>
</dbReference>
<keyword evidence="4" id="KW-1185">Reference proteome</keyword>
<dbReference type="Pfam" id="PF22669">
    <property type="entry name" value="Exo_endo_phos2"/>
    <property type="match status" value="1"/>
</dbReference>
<feature type="compositionally biased region" description="Polar residues" evidence="1">
    <location>
        <begin position="241"/>
        <end position="250"/>
    </location>
</feature>
<feature type="region of interest" description="Disordered" evidence="1">
    <location>
        <begin position="1"/>
        <end position="309"/>
    </location>
</feature>
<feature type="compositionally biased region" description="Basic residues" evidence="1">
    <location>
        <begin position="763"/>
        <end position="773"/>
    </location>
</feature>
<reference evidence="3" key="1">
    <citation type="submission" date="2022-08" db="UniProtKB">
        <authorList>
            <consortium name="EnsemblMetazoa"/>
        </authorList>
    </citation>
    <scope>IDENTIFICATION</scope>
    <source>
        <strain evidence="3">05x7-T-G4-1.051#20</strain>
    </source>
</reference>
<dbReference type="Gene3D" id="3.60.10.10">
    <property type="entry name" value="Endonuclease/exonuclease/phosphatase"/>
    <property type="match status" value="1"/>
</dbReference>
<dbReference type="InterPro" id="IPR053321">
    <property type="entry name" value="IPP-5-Phosphatase_Type_IV"/>
</dbReference>
<dbReference type="EnsemblMetazoa" id="G27783.2">
    <property type="protein sequence ID" value="G27783.2:cds"/>
    <property type="gene ID" value="G27783"/>
</dbReference>
<dbReference type="SUPFAM" id="SSF56219">
    <property type="entry name" value="DNase I-like"/>
    <property type="match status" value="1"/>
</dbReference>
<accession>A0A8W8LEV8</accession>
<feature type="compositionally biased region" description="Polar residues" evidence="1">
    <location>
        <begin position="52"/>
        <end position="61"/>
    </location>
</feature>
<evidence type="ECO:0000259" key="2">
    <source>
        <dbReference type="SMART" id="SM00128"/>
    </source>
</evidence>
<dbReference type="Proteomes" id="UP000005408">
    <property type="component" value="Unassembled WGS sequence"/>
</dbReference>
<feature type="compositionally biased region" description="Polar residues" evidence="1">
    <location>
        <begin position="97"/>
        <end position="116"/>
    </location>
</feature>
<evidence type="ECO:0000313" key="3">
    <source>
        <dbReference type="EnsemblMetazoa" id="G27783.2:cds"/>
    </source>
</evidence>
<dbReference type="SMART" id="SM00128">
    <property type="entry name" value="IPPc"/>
    <property type="match status" value="1"/>
</dbReference>
<dbReference type="PANTHER" id="PTHR47039">
    <property type="entry name" value="INOSITOL POLYPHOSPHATE 5-PHOSPHATASE E"/>
    <property type="match status" value="1"/>
</dbReference>
<evidence type="ECO:0000313" key="4">
    <source>
        <dbReference type="Proteomes" id="UP000005408"/>
    </source>
</evidence>
<feature type="domain" description="Inositol polyphosphate-related phosphatase" evidence="2">
    <location>
        <begin position="387"/>
        <end position="662"/>
    </location>
</feature>
<feature type="compositionally biased region" description="Basic residues" evidence="1">
    <location>
        <begin position="23"/>
        <end position="40"/>
    </location>
</feature>
<protein>
    <recommendedName>
        <fullName evidence="2">Inositol polyphosphate-related phosphatase domain-containing protein</fullName>
    </recommendedName>
</protein>
<dbReference type="InterPro" id="IPR036691">
    <property type="entry name" value="Endo/exonu/phosph_ase_sf"/>
</dbReference>
<feature type="region of interest" description="Disordered" evidence="1">
    <location>
        <begin position="751"/>
        <end position="781"/>
    </location>
</feature>
<feature type="compositionally biased region" description="Basic and acidic residues" evidence="1">
    <location>
        <begin position="78"/>
        <end position="96"/>
    </location>
</feature>
<name>A0A8W8LEV8_MAGGI</name>